<dbReference type="RefSeq" id="WP_264280850.1">
    <property type="nucleotide sequence ID" value="NZ_CP107006.1"/>
</dbReference>
<evidence type="ECO:0000313" key="4">
    <source>
        <dbReference type="Proteomes" id="UP001162741"/>
    </source>
</evidence>
<keyword evidence="4" id="KW-1185">Reference proteome</keyword>
<dbReference type="InterPro" id="IPR002881">
    <property type="entry name" value="DUF58"/>
</dbReference>
<dbReference type="Proteomes" id="UP001162741">
    <property type="component" value="Chromosome"/>
</dbReference>
<evidence type="ECO:0000259" key="2">
    <source>
        <dbReference type="Pfam" id="PF01882"/>
    </source>
</evidence>
<keyword evidence="1" id="KW-0472">Membrane</keyword>
<keyword evidence="1" id="KW-1133">Transmembrane helix</keyword>
<dbReference type="PANTHER" id="PTHR33608:SF3">
    <property type="entry name" value="SLR2013 PROTEIN"/>
    <property type="match status" value="1"/>
</dbReference>
<feature type="transmembrane region" description="Helical" evidence="1">
    <location>
        <begin position="43"/>
        <end position="60"/>
    </location>
</feature>
<dbReference type="PANTHER" id="PTHR33608">
    <property type="entry name" value="BLL2464 PROTEIN"/>
    <property type="match status" value="1"/>
</dbReference>
<reference evidence="3" key="1">
    <citation type="submission" date="2022-10" db="EMBL/GenBank/DDBJ databases">
        <title>Chitinophaga sp. nov., isolated from soil.</title>
        <authorList>
            <person name="Jeon C.O."/>
        </authorList>
    </citation>
    <scope>NUCLEOTIDE SEQUENCE</scope>
    <source>
        <strain evidence="3">R8</strain>
    </source>
</reference>
<feature type="domain" description="DUF58" evidence="2">
    <location>
        <begin position="213"/>
        <end position="363"/>
    </location>
</feature>
<sequence>MWLKKLYAALFFRNRFYLAVGVIIVLLIIGFFVPPVFPFAKGLIWFLLAAVLLDIAFLFSSRKPFHAARIASERFSNGDENKVTIQLTSAYPLPVNVTVIDELPYQFQQRDFKLKVRIKPVGKPNVAKEVLDYTLRPTERGVYEFGAINVFIDGYMGLARRRMVFEKEQPVKVYPAFQQLRSYELFAVDNKLDEHGMHSRRVIGHSMEFDHIKEYAQGDDVRSINWKATARRGNLMVNNFMEEKAQQIYCLIDKGRSMKMPFDGLTLLDYAINSSLIFSKVALNKGDKAGIVAFAEQKVDILPADSKKVQLNKILEMLYAQQTQWQESDYERLAVTLRTSISQRSLFILFTNFESLSNLERQLPYLRRLARYHLLLVVFFENTEIHKLTANEAFSIEEIYTQIIAQKFTHEKKVIARELSKYGIMPLISTPANLTVDLVNKYLELKSRMII</sequence>
<keyword evidence="1" id="KW-0812">Transmembrane</keyword>
<dbReference type="EMBL" id="CP107006">
    <property type="protein sequence ID" value="UYQ92610.1"/>
    <property type="molecule type" value="Genomic_DNA"/>
</dbReference>
<proteinExistence type="predicted"/>
<protein>
    <submittedName>
        <fullName evidence="3">DUF58 domain-containing protein</fullName>
    </submittedName>
</protein>
<dbReference type="Pfam" id="PF01882">
    <property type="entry name" value="DUF58"/>
    <property type="match status" value="1"/>
</dbReference>
<accession>A0ABY6IZ10</accession>
<evidence type="ECO:0000256" key="1">
    <source>
        <dbReference type="SAM" id="Phobius"/>
    </source>
</evidence>
<evidence type="ECO:0000313" key="3">
    <source>
        <dbReference type="EMBL" id="UYQ92610.1"/>
    </source>
</evidence>
<feature type="transmembrane region" description="Helical" evidence="1">
    <location>
        <begin position="16"/>
        <end position="37"/>
    </location>
</feature>
<gene>
    <name evidence="3" type="ORF">MKQ68_21240</name>
</gene>
<organism evidence="3 4">
    <name type="scientific">Chitinophaga horti</name>
    <dbReference type="NCBI Taxonomy" id="2920382"/>
    <lineage>
        <taxon>Bacteria</taxon>
        <taxon>Pseudomonadati</taxon>
        <taxon>Bacteroidota</taxon>
        <taxon>Chitinophagia</taxon>
        <taxon>Chitinophagales</taxon>
        <taxon>Chitinophagaceae</taxon>
        <taxon>Chitinophaga</taxon>
    </lineage>
</organism>
<name>A0ABY6IZ10_9BACT</name>